<feature type="coiled-coil region" evidence="1">
    <location>
        <begin position="225"/>
        <end position="284"/>
    </location>
</feature>
<sequence>MNALNNLDFDEWINIPRPLVQTLILFKQCFLEQSRKISDCSTEIDNSNNKIHLKLRTMTESLANTNEIIRNQQESILKKVKERCDFLSSNFSQFKKKIKEKNSNKQRILNENLYEMKEQANRCVKAVGKIVDLDEIDKLISERSLIIHQNVFNDVRDQQIRPAIDRIVHDMKISSEKFSRTFEATNNFIKSVESHFQEEIQKILNNLSELRTHTIQNDSHVSEYMEKNDQEIQTLNNQIDLLQRTLINCEKNTDNNFFNINNDIAQVLDNYSSLNRKIDSFEHNQTIRSRTAAPITISKPFIKDEQNLNLHKPLLETQNKSNPIPQEENSISQEDQDSFFKNTLLIENELKSYRFKMELEMKFLKNELLKTIKEEIRPLEEKITHAKNLLETTSLELKDKLSWLPINISELNGMGPLDARLFTIEARLRAEENSRIKALSTIEKSLDSIRKISFSPLLLKSSDRKATPEPTLETLHSISEIEEIRLPVFDRTIYTSCNSKRIQRKNQKSLDLNKDVQSLSLRKVLRHKSFKN</sequence>
<name>A0A1R2BFN5_9CILI</name>
<keyword evidence="4" id="KW-1185">Reference proteome</keyword>
<proteinExistence type="predicted"/>
<evidence type="ECO:0000256" key="2">
    <source>
        <dbReference type="SAM" id="MobiDB-lite"/>
    </source>
</evidence>
<evidence type="ECO:0000256" key="1">
    <source>
        <dbReference type="SAM" id="Coils"/>
    </source>
</evidence>
<organism evidence="3 4">
    <name type="scientific">Stentor coeruleus</name>
    <dbReference type="NCBI Taxonomy" id="5963"/>
    <lineage>
        <taxon>Eukaryota</taxon>
        <taxon>Sar</taxon>
        <taxon>Alveolata</taxon>
        <taxon>Ciliophora</taxon>
        <taxon>Postciliodesmatophora</taxon>
        <taxon>Heterotrichea</taxon>
        <taxon>Heterotrichida</taxon>
        <taxon>Stentoridae</taxon>
        <taxon>Stentor</taxon>
    </lineage>
</organism>
<accession>A0A1R2BFN5</accession>
<evidence type="ECO:0000313" key="3">
    <source>
        <dbReference type="EMBL" id="OMJ75598.1"/>
    </source>
</evidence>
<keyword evidence="1" id="KW-0175">Coiled coil</keyword>
<reference evidence="3 4" key="1">
    <citation type="submission" date="2016-11" db="EMBL/GenBank/DDBJ databases">
        <title>The macronuclear genome of Stentor coeruleus: a giant cell with tiny introns.</title>
        <authorList>
            <person name="Slabodnick M."/>
            <person name="Ruby J.G."/>
            <person name="Reiff S.B."/>
            <person name="Swart E.C."/>
            <person name="Gosai S."/>
            <person name="Prabakaran S."/>
            <person name="Witkowska E."/>
            <person name="Larue G.E."/>
            <person name="Fisher S."/>
            <person name="Freeman R.M."/>
            <person name="Gunawardena J."/>
            <person name="Chu W."/>
            <person name="Stover N.A."/>
            <person name="Gregory B.D."/>
            <person name="Nowacki M."/>
            <person name="Derisi J."/>
            <person name="Roy S.W."/>
            <person name="Marshall W.F."/>
            <person name="Sood P."/>
        </authorList>
    </citation>
    <scope>NUCLEOTIDE SEQUENCE [LARGE SCALE GENOMIC DNA]</scope>
    <source>
        <strain evidence="3">WM001</strain>
    </source>
</reference>
<gene>
    <name evidence="3" type="ORF">SteCoe_25254</name>
</gene>
<dbReference type="Proteomes" id="UP000187209">
    <property type="component" value="Unassembled WGS sequence"/>
</dbReference>
<protein>
    <submittedName>
        <fullName evidence="3">Uncharacterized protein</fullName>
    </submittedName>
</protein>
<feature type="region of interest" description="Disordered" evidence="2">
    <location>
        <begin position="315"/>
        <end position="334"/>
    </location>
</feature>
<dbReference type="EMBL" id="MPUH01000682">
    <property type="protein sequence ID" value="OMJ75598.1"/>
    <property type="molecule type" value="Genomic_DNA"/>
</dbReference>
<feature type="compositionally biased region" description="Polar residues" evidence="2">
    <location>
        <begin position="316"/>
        <end position="333"/>
    </location>
</feature>
<dbReference type="AlphaFoldDB" id="A0A1R2BFN5"/>
<evidence type="ECO:0000313" key="4">
    <source>
        <dbReference type="Proteomes" id="UP000187209"/>
    </source>
</evidence>
<comment type="caution">
    <text evidence="3">The sequence shown here is derived from an EMBL/GenBank/DDBJ whole genome shotgun (WGS) entry which is preliminary data.</text>
</comment>